<evidence type="ECO:0000313" key="2">
    <source>
        <dbReference type="Proteomes" id="UP000182427"/>
    </source>
</evidence>
<proteinExistence type="predicted"/>
<accession>A0A1G7QRH7</accession>
<dbReference type="EMBL" id="LT629690">
    <property type="protein sequence ID" value="SDG01136.1"/>
    <property type="molecule type" value="Genomic_DNA"/>
</dbReference>
<gene>
    <name evidence="1" type="ORF">SAMN05444167_3971</name>
</gene>
<protein>
    <submittedName>
        <fullName evidence="1">Uncharacterized protein</fullName>
    </submittedName>
</protein>
<keyword evidence="2" id="KW-1185">Reference proteome</keyword>
<organism evidence="1 2">
    <name type="scientific">Terriglobus roseus</name>
    <dbReference type="NCBI Taxonomy" id="392734"/>
    <lineage>
        <taxon>Bacteria</taxon>
        <taxon>Pseudomonadati</taxon>
        <taxon>Acidobacteriota</taxon>
        <taxon>Terriglobia</taxon>
        <taxon>Terriglobales</taxon>
        <taxon>Acidobacteriaceae</taxon>
        <taxon>Terriglobus</taxon>
    </lineage>
</organism>
<evidence type="ECO:0000313" key="1">
    <source>
        <dbReference type="EMBL" id="SDG01136.1"/>
    </source>
</evidence>
<dbReference type="Proteomes" id="UP000182427">
    <property type="component" value="Chromosome I"/>
</dbReference>
<sequence length="111" mass="12646">MFTTEQLRRVYERMIAAGIVFDKPEPEQTPVVHESEPLPVLSIATTKEPQRPKPATFEGFDLVTGERRVYSEREINRMSADEMKRALQMTVRGEMELPRIGPGPNGRGYQA</sequence>
<reference evidence="1 2" key="1">
    <citation type="submission" date="2016-10" db="EMBL/GenBank/DDBJ databases">
        <authorList>
            <person name="de Groot N.N."/>
        </authorList>
    </citation>
    <scope>NUCLEOTIDE SEQUENCE [LARGE SCALE GENOMIC DNA]</scope>
    <source>
        <strain evidence="1 2">GAS232</strain>
    </source>
</reference>
<dbReference type="AlphaFoldDB" id="A0A1G7QRH7"/>
<name>A0A1G7QRH7_9BACT</name>